<keyword evidence="3" id="KW-1185">Reference proteome</keyword>
<feature type="region of interest" description="Disordered" evidence="1">
    <location>
        <begin position="45"/>
        <end position="110"/>
    </location>
</feature>
<dbReference type="Proteomes" id="UP000299102">
    <property type="component" value="Unassembled WGS sequence"/>
</dbReference>
<organism evidence="2 3">
    <name type="scientific">Eumeta variegata</name>
    <name type="common">Bagworm moth</name>
    <name type="synonym">Eumeta japonica</name>
    <dbReference type="NCBI Taxonomy" id="151549"/>
    <lineage>
        <taxon>Eukaryota</taxon>
        <taxon>Metazoa</taxon>
        <taxon>Ecdysozoa</taxon>
        <taxon>Arthropoda</taxon>
        <taxon>Hexapoda</taxon>
        <taxon>Insecta</taxon>
        <taxon>Pterygota</taxon>
        <taxon>Neoptera</taxon>
        <taxon>Endopterygota</taxon>
        <taxon>Lepidoptera</taxon>
        <taxon>Glossata</taxon>
        <taxon>Ditrysia</taxon>
        <taxon>Tineoidea</taxon>
        <taxon>Psychidae</taxon>
        <taxon>Oiketicinae</taxon>
        <taxon>Eumeta</taxon>
    </lineage>
</organism>
<feature type="compositionally biased region" description="Basic residues" evidence="1">
    <location>
        <begin position="101"/>
        <end position="110"/>
    </location>
</feature>
<proteinExistence type="predicted"/>
<sequence length="110" mass="12429">MKILRMVFPASGAMMEISGGDEHDPRVKLVGYRVGRDGRIVESTCSNSDAVQRQKLKLGCPSPERGAHDKGSRRRGKNEKKAKESDREKRRERDMDGSRYVRGRSAKKLV</sequence>
<gene>
    <name evidence="2" type="ORF">EVAR_81095_1</name>
</gene>
<accession>A0A4C1T6R3</accession>
<dbReference type="EMBL" id="BGZK01000037">
    <property type="protein sequence ID" value="GBP09824.1"/>
    <property type="molecule type" value="Genomic_DNA"/>
</dbReference>
<comment type="caution">
    <text evidence="2">The sequence shown here is derived from an EMBL/GenBank/DDBJ whole genome shotgun (WGS) entry which is preliminary data.</text>
</comment>
<evidence type="ECO:0000313" key="2">
    <source>
        <dbReference type="EMBL" id="GBP09824.1"/>
    </source>
</evidence>
<protein>
    <submittedName>
        <fullName evidence="2">Uncharacterized protein</fullName>
    </submittedName>
</protein>
<dbReference type="AlphaFoldDB" id="A0A4C1T6R3"/>
<evidence type="ECO:0000256" key="1">
    <source>
        <dbReference type="SAM" id="MobiDB-lite"/>
    </source>
</evidence>
<reference evidence="2 3" key="1">
    <citation type="journal article" date="2019" name="Commun. Biol.">
        <title>The bagworm genome reveals a unique fibroin gene that provides high tensile strength.</title>
        <authorList>
            <person name="Kono N."/>
            <person name="Nakamura H."/>
            <person name="Ohtoshi R."/>
            <person name="Tomita M."/>
            <person name="Numata K."/>
            <person name="Arakawa K."/>
        </authorList>
    </citation>
    <scope>NUCLEOTIDE SEQUENCE [LARGE SCALE GENOMIC DNA]</scope>
</reference>
<evidence type="ECO:0000313" key="3">
    <source>
        <dbReference type="Proteomes" id="UP000299102"/>
    </source>
</evidence>
<name>A0A4C1T6R3_EUMVA</name>
<feature type="compositionally biased region" description="Basic and acidic residues" evidence="1">
    <location>
        <begin position="79"/>
        <end position="99"/>
    </location>
</feature>